<evidence type="ECO:0000313" key="3">
    <source>
        <dbReference type="Proteomes" id="UP000249723"/>
    </source>
</evidence>
<dbReference type="Pfam" id="PF05347">
    <property type="entry name" value="Complex1_LYR"/>
    <property type="match status" value="1"/>
</dbReference>
<accession>A0A2X0L267</accession>
<dbReference type="Proteomes" id="UP000249723">
    <property type="component" value="Unassembled WGS sequence"/>
</dbReference>
<dbReference type="AlphaFoldDB" id="A0A2X0L267"/>
<dbReference type="InterPro" id="IPR008011">
    <property type="entry name" value="Complex1_LYR_dom"/>
</dbReference>
<gene>
    <name evidence="2" type="ORF">BZ3500_MVSOF-1268-A1-R1_CHR2-2G04986</name>
</gene>
<keyword evidence="3" id="KW-1185">Reference proteome</keyword>
<sequence length="139" mass="15727">MIRISPHLLAPVKARTTRLRSSSSSPLLPLDYFVNHAKSLSLYRSFIRATRNLGTLEARWHTIKWIRTDFERYKGLVDSVSFRSSITHCWEPILNLLARDSQQKAKTLLSLGARQLKQLNSTASLIGTDGSKFRGTKSA</sequence>
<reference evidence="3" key="1">
    <citation type="submission" date="2016-10" db="EMBL/GenBank/DDBJ databases">
        <authorList>
            <person name="Jeantristanb JTB J.-T."/>
            <person name="Ricardo R."/>
        </authorList>
    </citation>
    <scope>NUCLEOTIDE SEQUENCE [LARGE SCALE GENOMIC DNA]</scope>
</reference>
<dbReference type="OrthoDB" id="74240at2759"/>
<dbReference type="EMBL" id="FMWP01000010">
    <property type="protein sequence ID" value="SCZ87520.1"/>
    <property type="molecule type" value="Genomic_DNA"/>
</dbReference>
<organism evidence="2 3">
    <name type="scientific">Microbotryum saponariae</name>
    <dbReference type="NCBI Taxonomy" id="289078"/>
    <lineage>
        <taxon>Eukaryota</taxon>
        <taxon>Fungi</taxon>
        <taxon>Dikarya</taxon>
        <taxon>Basidiomycota</taxon>
        <taxon>Pucciniomycotina</taxon>
        <taxon>Microbotryomycetes</taxon>
        <taxon>Microbotryales</taxon>
        <taxon>Microbotryaceae</taxon>
        <taxon>Microbotryum</taxon>
    </lineage>
</organism>
<evidence type="ECO:0000313" key="2">
    <source>
        <dbReference type="EMBL" id="SCZ87520.1"/>
    </source>
</evidence>
<evidence type="ECO:0000259" key="1">
    <source>
        <dbReference type="Pfam" id="PF05347"/>
    </source>
</evidence>
<feature type="domain" description="Complex 1 LYR protein" evidence="1">
    <location>
        <begin position="40"/>
        <end position="88"/>
    </location>
</feature>
<dbReference type="STRING" id="289078.A0A2X0L267"/>
<name>A0A2X0L267_9BASI</name>
<proteinExistence type="predicted"/>
<protein>
    <submittedName>
        <fullName evidence="2">BZ3500_MvSof-1268-A1-R1_Chr2-2g04986 protein</fullName>
    </submittedName>
</protein>